<keyword evidence="7" id="KW-1133">Transmembrane helix</keyword>
<dbReference type="Proteomes" id="UP000030693">
    <property type="component" value="Unassembled WGS sequence"/>
</dbReference>
<evidence type="ECO:0000259" key="9">
    <source>
        <dbReference type="PROSITE" id="PS51847"/>
    </source>
</evidence>
<evidence type="ECO:0000259" key="8">
    <source>
        <dbReference type="PROSITE" id="PS50004"/>
    </source>
</evidence>
<feature type="compositionally biased region" description="Low complexity" evidence="6">
    <location>
        <begin position="1286"/>
        <end position="1312"/>
    </location>
</feature>
<keyword evidence="11" id="KW-1185">Reference proteome</keyword>
<evidence type="ECO:0000313" key="10">
    <source>
        <dbReference type="EMBL" id="KCV69557.1"/>
    </source>
</evidence>
<evidence type="ECO:0000256" key="2">
    <source>
        <dbReference type="ARBA" id="ARBA00022448"/>
    </source>
</evidence>
<dbReference type="RefSeq" id="XP_009496122.1">
    <property type="nucleotide sequence ID" value="XM_009497847.1"/>
</dbReference>
<dbReference type="InterPro" id="IPR045050">
    <property type="entry name" value="Synaptotagmin_plant"/>
</dbReference>
<feature type="domain" description="SMP-LTD" evidence="9">
    <location>
        <begin position="161"/>
        <end position="355"/>
    </location>
</feature>
<feature type="region of interest" description="Disordered" evidence="6">
    <location>
        <begin position="1800"/>
        <end position="1829"/>
    </location>
</feature>
<feature type="compositionally biased region" description="Low complexity" evidence="6">
    <location>
        <begin position="1953"/>
        <end position="1991"/>
    </location>
</feature>
<feature type="compositionally biased region" description="Basic residues" evidence="6">
    <location>
        <begin position="1940"/>
        <end position="1952"/>
    </location>
</feature>
<feature type="compositionally biased region" description="Low complexity" evidence="6">
    <location>
        <begin position="1597"/>
        <end position="1641"/>
    </location>
</feature>
<feature type="region of interest" description="Disordered" evidence="6">
    <location>
        <begin position="1869"/>
        <end position="2001"/>
    </location>
</feature>
<dbReference type="GO" id="GO:0008289">
    <property type="term" value="F:lipid binding"/>
    <property type="evidence" value="ECO:0007669"/>
    <property type="project" value="UniProtKB-KW"/>
</dbReference>
<dbReference type="GO" id="GO:0006869">
    <property type="term" value="P:lipid transport"/>
    <property type="evidence" value="ECO:0007669"/>
    <property type="project" value="UniProtKB-KW"/>
</dbReference>
<evidence type="ECO:0000256" key="1">
    <source>
        <dbReference type="ARBA" id="ARBA00004370"/>
    </source>
</evidence>
<protein>
    <recommendedName>
        <fullName evidence="12">C2 domain-containing protein</fullName>
    </recommendedName>
</protein>
<feature type="compositionally biased region" description="Low complexity" evidence="6">
    <location>
        <begin position="1252"/>
        <end position="1262"/>
    </location>
</feature>
<evidence type="ECO:0008006" key="12">
    <source>
        <dbReference type="Google" id="ProtNLM"/>
    </source>
</evidence>
<dbReference type="SMART" id="SM00239">
    <property type="entry name" value="C2"/>
    <property type="match status" value="2"/>
</dbReference>
<proteinExistence type="predicted"/>
<organism evidence="10">
    <name type="scientific">Fonticula alba</name>
    <name type="common">Slime mold</name>
    <dbReference type="NCBI Taxonomy" id="691883"/>
    <lineage>
        <taxon>Eukaryota</taxon>
        <taxon>Rotosphaerida</taxon>
        <taxon>Fonticulaceae</taxon>
        <taxon>Fonticula</taxon>
    </lineage>
</organism>
<dbReference type="CDD" id="cd21678">
    <property type="entry name" value="SMP_TCB"/>
    <property type="match status" value="1"/>
</dbReference>
<evidence type="ECO:0000256" key="5">
    <source>
        <dbReference type="ARBA" id="ARBA00023136"/>
    </source>
</evidence>
<feature type="region of interest" description="Disordered" evidence="6">
    <location>
        <begin position="1551"/>
        <end position="1654"/>
    </location>
</feature>
<feature type="compositionally biased region" description="Pro residues" evidence="6">
    <location>
        <begin position="1410"/>
        <end position="1421"/>
    </location>
</feature>
<dbReference type="GO" id="GO:0005783">
    <property type="term" value="C:endoplasmic reticulum"/>
    <property type="evidence" value="ECO:0007669"/>
    <property type="project" value="TreeGrafter"/>
</dbReference>
<feature type="compositionally biased region" description="Low complexity" evidence="6">
    <location>
        <begin position="1432"/>
        <end position="1458"/>
    </location>
</feature>
<dbReference type="PROSITE" id="PS51847">
    <property type="entry name" value="SMP"/>
    <property type="match status" value="1"/>
</dbReference>
<dbReference type="Pfam" id="PF00168">
    <property type="entry name" value="C2"/>
    <property type="match status" value="2"/>
</dbReference>
<keyword evidence="3" id="KW-0445">Lipid transport</keyword>
<evidence type="ECO:0000256" key="7">
    <source>
        <dbReference type="SAM" id="Phobius"/>
    </source>
</evidence>
<name>A0A058Z7S2_FONAL</name>
<comment type="subcellular location">
    <subcellularLocation>
        <location evidence="1">Membrane</location>
    </subcellularLocation>
</comment>
<feature type="compositionally biased region" description="Low complexity" evidence="6">
    <location>
        <begin position="1876"/>
        <end position="1898"/>
    </location>
</feature>
<reference evidence="10" key="1">
    <citation type="submission" date="2013-04" db="EMBL/GenBank/DDBJ databases">
        <title>The Genome Sequence of Fonticula alba ATCC 38817.</title>
        <authorList>
            <consortium name="The Broad Institute Genomics Platform"/>
            <person name="Russ C."/>
            <person name="Cuomo C."/>
            <person name="Burger G."/>
            <person name="Gray M.W."/>
            <person name="Holland P.W.H."/>
            <person name="King N."/>
            <person name="Lang F.B.F."/>
            <person name="Roger A.J."/>
            <person name="Ruiz-Trillo I."/>
            <person name="Brown M."/>
            <person name="Walker B."/>
            <person name="Young S."/>
            <person name="Zeng Q."/>
            <person name="Gargeya S."/>
            <person name="Fitzgerald M."/>
            <person name="Haas B."/>
            <person name="Abouelleil A."/>
            <person name="Allen A.W."/>
            <person name="Alvarado L."/>
            <person name="Arachchi H.M."/>
            <person name="Berlin A.M."/>
            <person name="Chapman S.B."/>
            <person name="Gainer-Dewar J."/>
            <person name="Goldberg J."/>
            <person name="Griggs A."/>
            <person name="Gujja S."/>
            <person name="Hansen M."/>
            <person name="Howarth C."/>
            <person name="Imamovic A."/>
            <person name="Ireland A."/>
            <person name="Larimer J."/>
            <person name="McCowan C."/>
            <person name="Murphy C."/>
            <person name="Pearson M."/>
            <person name="Poon T.W."/>
            <person name="Priest M."/>
            <person name="Roberts A."/>
            <person name="Saif S."/>
            <person name="Shea T."/>
            <person name="Sisk P."/>
            <person name="Sykes S."/>
            <person name="Wortman J."/>
            <person name="Nusbaum C."/>
            <person name="Birren B."/>
        </authorList>
    </citation>
    <scope>NUCLEOTIDE SEQUENCE [LARGE SCALE GENOMIC DNA]</scope>
    <source>
        <strain evidence="10">ATCC 38817</strain>
    </source>
</reference>
<feature type="compositionally biased region" description="Gly residues" evidence="6">
    <location>
        <begin position="1992"/>
        <end position="2001"/>
    </location>
</feature>
<dbReference type="CDD" id="cd00030">
    <property type="entry name" value="C2"/>
    <property type="match status" value="1"/>
</dbReference>
<dbReference type="Gene3D" id="2.60.40.150">
    <property type="entry name" value="C2 domain"/>
    <property type="match status" value="2"/>
</dbReference>
<dbReference type="PANTHER" id="PTHR10774">
    <property type="entry name" value="EXTENDED SYNAPTOTAGMIN-RELATED"/>
    <property type="match status" value="1"/>
</dbReference>
<feature type="compositionally biased region" description="Pro residues" evidence="6">
    <location>
        <begin position="1566"/>
        <end position="1577"/>
    </location>
</feature>
<feature type="compositionally biased region" description="Low complexity" evidence="6">
    <location>
        <begin position="1578"/>
        <end position="1589"/>
    </location>
</feature>
<dbReference type="InterPro" id="IPR035892">
    <property type="entry name" value="C2_domain_sf"/>
</dbReference>
<dbReference type="InterPro" id="IPR031468">
    <property type="entry name" value="SMP_LBD"/>
</dbReference>
<dbReference type="PROSITE" id="PS50004">
    <property type="entry name" value="C2"/>
    <property type="match status" value="1"/>
</dbReference>
<evidence type="ECO:0000256" key="6">
    <source>
        <dbReference type="SAM" id="MobiDB-lite"/>
    </source>
</evidence>
<dbReference type="EMBL" id="KB932206">
    <property type="protein sequence ID" value="KCV69557.1"/>
    <property type="molecule type" value="Genomic_DNA"/>
</dbReference>
<dbReference type="SUPFAM" id="SSF49562">
    <property type="entry name" value="C2 domain (Calcium/lipid-binding domain, CaLB)"/>
    <property type="match status" value="2"/>
</dbReference>
<evidence type="ECO:0000256" key="3">
    <source>
        <dbReference type="ARBA" id="ARBA00023055"/>
    </source>
</evidence>
<dbReference type="GeneID" id="20528704"/>
<accession>A0A058Z7S2</accession>
<feature type="transmembrane region" description="Helical" evidence="7">
    <location>
        <begin position="96"/>
        <end position="124"/>
    </location>
</feature>
<evidence type="ECO:0000256" key="4">
    <source>
        <dbReference type="ARBA" id="ARBA00023121"/>
    </source>
</evidence>
<keyword evidence="7" id="KW-0812">Transmembrane</keyword>
<keyword evidence="4" id="KW-0446">Lipid-binding</keyword>
<feature type="region of interest" description="Disordered" evidence="6">
    <location>
        <begin position="1402"/>
        <end position="1510"/>
    </location>
</feature>
<keyword evidence="5 7" id="KW-0472">Membrane</keyword>
<feature type="region of interest" description="Disordered" evidence="6">
    <location>
        <begin position="1220"/>
        <end position="1312"/>
    </location>
</feature>
<dbReference type="PANTHER" id="PTHR10774:SF190">
    <property type="entry name" value="C2 CALCIUM_LIPID-BINDING ENDONUCLEASE_EXONUCLEASE_PHOSPHATASE-RELATED"/>
    <property type="match status" value="1"/>
</dbReference>
<feature type="compositionally biased region" description="Gly residues" evidence="6">
    <location>
        <begin position="665"/>
        <end position="675"/>
    </location>
</feature>
<feature type="region of interest" description="Disordered" evidence="6">
    <location>
        <begin position="660"/>
        <end position="681"/>
    </location>
</feature>
<dbReference type="GO" id="GO:0016020">
    <property type="term" value="C:membrane"/>
    <property type="evidence" value="ECO:0007669"/>
    <property type="project" value="UniProtKB-SubCell"/>
</dbReference>
<dbReference type="InterPro" id="IPR000008">
    <property type="entry name" value="C2_dom"/>
</dbReference>
<dbReference type="OrthoDB" id="1029639at2759"/>
<dbReference type="STRING" id="691883.A0A058Z7S2"/>
<keyword evidence="2" id="KW-0813">Transport</keyword>
<evidence type="ECO:0000313" key="11">
    <source>
        <dbReference type="Proteomes" id="UP000030693"/>
    </source>
</evidence>
<gene>
    <name evidence="10" type="ORF">H696_03979</name>
</gene>
<feature type="compositionally biased region" description="Pro residues" evidence="6">
    <location>
        <begin position="1899"/>
        <end position="1908"/>
    </location>
</feature>
<dbReference type="eggNOG" id="KOG1012">
    <property type="taxonomic scope" value="Eukaryota"/>
</dbReference>
<feature type="domain" description="C2" evidence="8">
    <location>
        <begin position="983"/>
        <end position="1151"/>
    </location>
</feature>
<sequence length="2001" mass="207392">MSAYGVVGTSLPLVPEPVSGDALEAQWQAAMRFVLEAMSSFGELLMNYLGSLGVTDYLTEKYLKSRSAPNFGRPTDRASVDISVTKTTTAMVSMMFLLVYLSTVMGLSPLLPLFACVVSVLAAVHRNRLRTKVKQDIIRAGGVPDGMSEALCQTIRESLTANDEGDGWESPAMIDAMLTQITSFIGPRMAPMIMETAGPMIASSSPVSQILLELVDISLGTASPKILRIRAHRDAPPGILKLDVAIAYAGKNGASAQLRVKLGRFGGITIPVLVHDFYFRATLHVALRLRASYPLMEDITIHCLDEPLVDFSVRPLGGTLDMMALPGVSALVRSHIRDGVRSRLMVPNKVVLPVRSWAVCTAAIPLAPPEPRQMYRPCVGIVRVELVAAAGIPRRDNLAGAGHPFFRMRLHGRRYPEFVSSVRRRATAAQWNESVLFPLTDTPNETDLHALVRVRTRVAPRLGRKAIVLRLFFAHAMLKEELIAETRVPMGPVISNPDHFRHERTVIVRMGATTVSFRMQYLPVATGMRSAALLSSLAPRAVFNRSIVCPGDPVRICGPGILYMQIIRAEGLSSFSVPHAKIRVEATIGSRPVYMTEPRQDAQWREALDLLVVPDATSLSTQQSWVSLSPVGAETAVDEAGGNYDPAGGDPYAALQGSTRMAGDAEGGTGPGGATPGVSAGTPDGTSTLLRLALVTEETNTPLGVVVLPLEALRFSAGEPTVCEDLFRQFCRMHRQTVSRRWESAAAAAGLDLNHLERPLGRTQMQILREGLTCSCTRVGAGCATLRAMNENATGIVGPGGGDPMAAGLPAPVNATGIVGPGGGDPMAAGLPAPVVRDGHPPDDGSLAARQSILGSTTRPLRLAPALVNSAWMEGRQGANTVIPRLVLVLRFQPLGMMSLIRAAGSNGVGAEKPVLRSEAAAARGTAAGYSAVQGPGVDPMATVRPASLGRTQSSTGRRVNQQVTDFVGSPRRGLSDRFPAAGRQRRHISKVLEASSNDIDVIQVTVHSARHLTAADSSGLADPYVHLHLTTGGLAVDEAGKRLPRIDVDRRTNVAEKTLNPVWEQTFNFPITRRQAGYLDSLAREQAGVLAAATGDLSSGADTDNMMAGLEATLEITVRHAGLSRRRSDRLGVLRLDLSRIYDPIYNCWFRLEGVPRGEIRLTVTSNRNIARARGADGPVAVPTVVSRLGHPCDDLVASTLRDKDLHPECIVGSTWDEADGVTVGSPAPSPPPRVRASPGKAPASVVKRTPAGSPVAGAAPSPVPRVRIQVDPPTPPGRGVADRSAASSGAAPTATAATTTTASMAAAAQPSPMTLLRHRFPPAVTPGGTLLPDASFSQLDLHSSAAGPSPAPAPAPAPVPVVTVTKSTVQPADSPVLVAKLSPPPVAATTHADVVVITDASDSELEPEPPGRSPGPGPSPLREEWRQSVASPGGTLLPGAAAAPPPAGDWAAGSASVHLVRESPPPGSPAGTEVWTVRAGAGGPPGAAAEADSPMRHLAPAPGPELSPLLGRRAAREWTVAVSRPGAAAGSLPAVESADVIFIDAPARKADAGPTPWRQTAGLPPTPSPSPPASPPAGAAAIGRPAGGPAPAPVAHPAIVSSVPSSAASSPPLPVAAASSGAASSGSSSSAASPSPTVALMPGPGVPRRPVAAGQSTLMPEARAIWPGPMPAGQTPGGGPSLGERRNVAIRPIRPPMRTPPPEAVFLTGQLDGNTWTAAPSHVPEDIATDAVLVATTLGTRTALGRFNHVNDFIGEESTAWPPGSATGQAASARHEVRIPTDEAAFAEISTLNPELGAAAPETGPVDGPGPGPDAMQPPGCRPTGGRPIFGPDGQAVTAVTTTISPAGIFENRSVYIPPDGPCMIARPGYTEKGASPRPRASAPGAPVQAAGGRPADPAPEPPRPEVAPSRGPGSPPALSAALWQEEVVAGGRPAASRARRWAASFRRRLSSSSASSSAGSSAGSSASRAPSVASTSRSGLLSSSSLLGRGPGDAGQAR</sequence>